<name>A0A840TKW6_9BACT</name>
<protein>
    <submittedName>
        <fullName evidence="2">DNA segregation ATPase FtsK/SpoIIIE-like protein</fullName>
    </submittedName>
</protein>
<keyword evidence="1" id="KW-0812">Transmembrane</keyword>
<organism evidence="2 3">
    <name type="scientific">Rhabdobacter roseus</name>
    <dbReference type="NCBI Taxonomy" id="1655419"/>
    <lineage>
        <taxon>Bacteria</taxon>
        <taxon>Pseudomonadati</taxon>
        <taxon>Bacteroidota</taxon>
        <taxon>Cytophagia</taxon>
        <taxon>Cytophagales</taxon>
        <taxon>Cytophagaceae</taxon>
        <taxon>Rhabdobacter</taxon>
    </lineage>
</organism>
<evidence type="ECO:0000313" key="2">
    <source>
        <dbReference type="EMBL" id="MBB5282447.1"/>
    </source>
</evidence>
<keyword evidence="1" id="KW-1133">Transmembrane helix</keyword>
<dbReference type="AlphaFoldDB" id="A0A840TKW6"/>
<reference evidence="2 3" key="1">
    <citation type="submission" date="2020-08" db="EMBL/GenBank/DDBJ databases">
        <title>Genomic Encyclopedia of Type Strains, Phase IV (KMG-IV): sequencing the most valuable type-strain genomes for metagenomic binning, comparative biology and taxonomic classification.</title>
        <authorList>
            <person name="Goeker M."/>
        </authorList>
    </citation>
    <scope>NUCLEOTIDE SEQUENCE [LARGE SCALE GENOMIC DNA]</scope>
    <source>
        <strain evidence="2 3">DSM 105074</strain>
    </source>
</reference>
<evidence type="ECO:0000313" key="3">
    <source>
        <dbReference type="Proteomes" id="UP000557307"/>
    </source>
</evidence>
<feature type="transmembrane region" description="Helical" evidence="1">
    <location>
        <begin position="36"/>
        <end position="58"/>
    </location>
</feature>
<dbReference type="RefSeq" id="WP_184170612.1">
    <property type="nucleotide sequence ID" value="NZ_JACHGF010000001.1"/>
</dbReference>
<evidence type="ECO:0000256" key="1">
    <source>
        <dbReference type="SAM" id="Phobius"/>
    </source>
</evidence>
<feature type="transmembrane region" description="Helical" evidence="1">
    <location>
        <begin position="6"/>
        <end position="24"/>
    </location>
</feature>
<gene>
    <name evidence="2" type="ORF">HNQ92_000568</name>
</gene>
<keyword evidence="1" id="KW-0472">Membrane</keyword>
<keyword evidence="3" id="KW-1185">Reference proteome</keyword>
<accession>A0A840TKW6</accession>
<proteinExistence type="predicted"/>
<dbReference type="EMBL" id="JACHGF010000001">
    <property type="protein sequence ID" value="MBB5282447.1"/>
    <property type="molecule type" value="Genomic_DNA"/>
</dbReference>
<comment type="caution">
    <text evidence="2">The sequence shown here is derived from an EMBL/GenBank/DDBJ whole genome shotgun (WGS) entry which is preliminary data.</text>
</comment>
<sequence>MTNLFWAVTFLNVAAAVYYLLMAFTLHRMPGSARSAVLHSLAMGVSFVALAWVGYLLWQSWHYAELGLWLSIFPWTILLTSGFFLVLPTLRNRPLGSRWN</sequence>
<dbReference type="Proteomes" id="UP000557307">
    <property type="component" value="Unassembled WGS sequence"/>
</dbReference>
<feature type="transmembrane region" description="Helical" evidence="1">
    <location>
        <begin position="70"/>
        <end position="90"/>
    </location>
</feature>